<proteinExistence type="predicted"/>
<dbReference type="RefSeq" id="WP_245764262.1">
    <property type="nucleotide sequence ID" value="NZ_FPAJ01000004.1"/>
</dbReference>
<dbReference type="EMBL" id="FPAJ01000004">
    <property type="protein sequence ID" value="SFS97987.1"/>
    <property type="molecule type" value="Genomic_DNA"/>
</dbReference>
<accession>A0A1I6U9N1</accession>
<keyword evidence="2" id="KW-1185">Reference proteome</keyword>
<dbReference type="AlphaFoldDB" id="A0A1I6U9N1"/>
<evidence type="ECO:0000313" key="2">
    <source>
        <dbReference type="Proteomes" id="UP000199239"/>
    </source>
</evidence>
<name>A0A1I6U9N1_9RHOB</name>
<dbReference type="STRING" id="394264.SAMN04488040_2579"/>
<sequence length="73" mass="8225">MPLILIAIIIVFLIVAYFTRRGADTRACRWRKNASRDKGSLHYYRCAACGAEAYTATKDTPKDCKSKVTSRPL</sequence>
<evidence type="ECO:0000313" key="1">
    <source>
        <dbReference type="EMBL" id="SFS97987.1"/>
    </source>
</evidence>
<organism evidence="1 2">
    <name type="scientific">Sulfitobacter marinus</name>
    <dbReference type="NCBI Taxonomy" id="394264"/>
    <lineage>
        <taxon>Bacteria</taxon>
        <taxon>Pseudomonadati</taxon>
        <taxon>Pseudomonadota</taxon>
        <taxon>Alphaproteobacteria</taxon>
        <taxon>Rhodobacterales</taxon>
        <taxon>Roseobacteraceae</taxon>
        <taxon>Sulfitobacter</taxon>
    </lineage>
</organism>
<protein>
    <submittedName>
        <fullName evidence="1">Uncharacterized protein</fullName>
    </submittedName>
</protein>
<reference evidence="2" key="1">
    <citation type="submission" date="2016-10" db="EMBL/GenBank/DDBJ databases">
        <authorList>
            <person name="Varghese N."/>
            <person name="Submissions S."/>
        </authorList>
    </citation>
    <scope>NUCLEOTIDE SEQUENCE [LARGE SCALE GENOMIC DNA]</scope>
    <source>
        <strain evidence="2">DSM 23422</strain>
    </source>
</reference>
<dbReference type="Proteomes" id="UP000199239">
    <property type="component" value="Unassembled WGS sequence"/>
</dbReference>
<gene>
    <name evidence="1" type="ORF">SAMN04488040_2579</name>
</gene>